<dbReference type="AlphaFoldDB" id="A0A0G2FED6"/>
<evidence type="ECO:0000256" key="1">
    <source>
        <dbReference type="SAM" id="MobiDB-lite"/>
    </source>
</evidence>
<evidence type="ECO:0000313" key="3">
    <source>
        <dbReference type="Proteomes" id="UP000034680"/>
    </source>
</evidence>
<accession>A0A0G2FED6</accession>
<name>A0A0G2FED6_9PEZI</name>
<reference evidence="2 3" key="1">
    <citation type="submission" date="2015-05" db="EMBL/GenBank/DDBJ databases">
        <title>Distinctive expansion of gene families associated with plant cell wall degradation and secondary metabolism in the genomes of grapevine trunk pathogens.</title>
        <authorList>
            <person name="Lawrence D.P."/>
            <person name="Travadon R."/>
            <person name="Rolshausen P.E."/>
            <person name="Baumgartner K."/>
        </authorList>
    </citation>
    <scope>NUCLEOTIDE SEQUENCE [LARGE SCALE GENOMIC DNA]</scope>
    <source>
        <strain evidence="2">DA912</strain>
    </source>
</reference>
<gene>
    <name evidence="2" type="ORF">UCDDA912_g07117</name>
</gene>
<dbReference type="Proteomes" id="UP000034680">
    <property type="component" value="Unassembled WGS sequence"/>
</dbReference>
<proteinExistence type="predicted"/>
<comment type="caution">
    <text evidence="2">The sequence shown here is derived from an EMBL/GenBank/DDBJ whole genome shotgun (WGS) entry which is preliminary data.</text>
</comment>
<evidence type="ECO:0000313" key="2">
    <source>
        <dbReference type="EMBL" id="KKY32922.1"/>
    </source>
</evidence>
<feature type="region of interest" description="Disordered" evidence="1">
    <location>
        <begin position="1"/>
        <end position="28"/>
    </location>
</feature>
<dbReference type="EMBL" id="LCUC01000270">
    <property type="protein sequence ID" value="KKY32922.1"/>
    <property type="molecule type" value="Genomic_DNA"/>
</dbReference>
<organism evidence="2 3">
    <name type="scientific">Diaporthe ampelina</name>
    <dbReference type="NCBI Taxonomy" id="1214573"/>
    <lineage>
        <taxon>Eukaryota</taxon>
        <taxon>Fungi</taxon>
        <taxon>Dikarya</taxon>
        <taxon>Ascomycota</taxon>
        <taxon>Pezizomycotina</taxon>
        <taxon>Sordariomycetes</taxon>
        <taxon>Sordariomycetidae</taxon>
        <taxon>Diaporthales</taxon>
        <taxon>Diaporthaceae</taxon>
        <taxon>Diaporthe</taxon>
    </lineage>
</organism>
<sequence>MAVPLTTVDDDRGQLFPQATNDPGEVSNKVRVSSEDGIHLVDRREGGSRKAGGKVVSSVEQSADLIGHTGGNIWNAV</sequence>
<protein>
    <submittedName>
        <fullName evidence="2">Uncharacterized protein</fullName>
    </submittedName>
</protein>
<keyword evidence="3" id="KW-1185">Reference proteome</keyword>
<reference evidence="2 3" key="2">
    <citation type="submission" date="2015-05" db="EMBL/GenBank/DDBJ databases">
        <authorList>
            <person name="Morales-Cruz A."/>
            <person name="Amrine K.C."/>
            <person name="Cantu D."/>
        </authorList>
    </citation>
    <scope>NUCLEOTIDE SEQUENCE [LARGE SCALE GENOMIC DNA]</scope>
    <source>
        <strain evidence="2">DA912</strain>
    </source>
</reference>